<dbReference type="PANTHER" id="PTHR32438">
    <property type="entry name" value="4-ALPHA-GLUCANOTRANSFERASE DPE1, CHLOROPLASTIC/AMYLOPLASTIC"/>
    <property type="match status" value="1"/>
</dbReference>
<dbReference type="SUPFAM" id="SSF51445">
    <property type="entry name" value="(Trans)glycosidases"/>
    <property type="match status" value="1"/>
</dbReference>
<evidence type="ECO:0000256" key="7">
    <source>
        <dbReference type="ARBA" id="ARBA00023277"/>
    </source>
</evidence>
<dbReference type="NCBIfam" id="TIGR00217">
    <property type="entry name" value="malQ"/>
    <property type="match status" value="1"/>
</dbReference>
<gene>
    <name evidence="12" type="ORF">GCM10011322_17310</name>
</gene>
<evidence type="ECO:0000256" key="9">
    <source>
        <dbReference type="ARBA" id="ARBA00031501"/>
    </source>
</evidence>
<evidence type="ECO:0000256" key="2">
    <source>
        <dbReference type="ARBA" id="ARBA00005684"/>
    </source>
</evidence>
<comment type="catalytic activity">
    <reaction evidence="1 10">
        <text>Transfers a segment of a (1-&gt;4)-alpha-D-glucan to a new position in an acceptor, which may be glucose or a (1-&gt;4)-alpha-D-glucan.</text>
        <dbReference type="EC" id="2.4.1.25"/>
    </reaction>
</comment>
<comment type="caution">
    <text evidence="12">The sequence shown here is derived from an EMBL/GenBank/DDBJ whole genome shotgun (WGS) entry which is preliminary data.</text>
</comment>
<dbReference type="Proteomes" id="UP000600449">
    <property type="component" value="Unassembled WGS sequence"/>
</dbReference>
<evidence type="ECO:0000256" key="8">
    <source>
        <dbReference type="ARBA" id="ARBA00031423"/>
    </source>
</evidence>
<evidence type="ECO:0000256" key="4">
    <source>
        <dbReference type="ARBA" id="ARBA00020295"/>
    </source>
</evidence>
<evidence type="ECO:0000256" key="10">
    <source>
        <dbReference type="RuleBase" id="RU361207"/>
    </source>
</evidence>
<organism evidence="12 13">
    <name type="scientific">Salinarimonas ramus</name>
    <dbReference type="NCBI Taxonomy" id="690164"/>
    <lineage>
        <taxon>Bacteria</taxon>
        <taxon>Pseudomonadati</taxon>
        <taxon>Pseudomonadota</taxon>
        <taxon>Alphaproteobacteria</taxon>
        <taxon>Hyphomicrobiales</taxon>
        <taxon>Salinarimonadaceae</taxon>
        <taxon>Salinarimonas</taxon>
    </lineage>
</organism>
<evidence type="ECO:0000256" key="1">
    <source>
        <dbReference type="ARBA" id="ARBA00000439"/>
    </source>
</evidence>
<evidence type="ECO:0000313" key="13">
    <source>
        <dbReference type="Proteomes" id="UP000600449"/>
    </source>
</evidence>
<dbReference type="GO" id="GO:0005975">
    <property type="term" value="P:carbohydrate metabolic process"/>
    <property type="evidence" value="ECO:0007669"/>
    <property type="project" value="InterPro"/>
</dbReference>
<feature type="region of interest" description="Disordered" evidence="11">
    <location>
        <begin position="632"/>
        <end position="658"/>
    </location>
</feature>
<protein>
    <recommendedName>
        <fullName evidence="4 10">4-alpha-glucanotransferase</fullName>
        <ecNumber evidence="3 10">2.4.1.25</ecNumber>
    </recommendedName>
    <alternativeName>
        <fullName evidence="8 10">Amylomaltase</fullName>
    </alternativeName>
    <alternativeName>
        <fullName evidence="9 10">Disproportionating enzyme</fullName>
    </alternativeName>
</protein>
<accession>A0A917Q8C3</accession>
<keyword evidence="13" id="KW-1185">Reference proteome</keyword>
<dbReference type="EMBL" id="BMMF01000004">
    <property type="protein sequence ID" value="GGK31272.1"/>
    <property type="molecule type" value="Genomic_DNA"/>
</dbReference>
<comment type="similarity">
    <text evidence="2 10">Belongs to the disproportionating enzyme family.</text>
</comment>
<evidence type="ECO:0000256" key="6">
    <source>
        <dbReference type="ARBA" id="ARBA00022679"/>
    </source>
</evidence>
<name>A0A917Q8C3_9HYPH</name>
<reference evidence="12 13" key="1">
    <citation type="journal article" date="2014" name="Int. J. Syst. Evol. Microbiol.">
        <title>Complete genome sequence of Corynebacterium casei LMG S-19264T (=DSM 44701T), isolated from a smear-ripened cheese.</title>
        <authorList>
            <consortium name="US DOE Joint Genome Institute (JGI-PGF)"/>
            <person name="Walter F."/>
            <person name="Albersmeier A."/>
            <person name="Kalinowski J."/>
            <person name="Ruckert C."/>
        </authorList>
    </citation>
    <scope>NUCLEOTIDE SEQUENCE [LARGE SCALE GENOMIC DNA]</scope>
    <source>
        <strain evidence="12 13">CGMCC 1.9161</strain>
    </source>
</reference>
<dbReference type="InterPro" id="IPR003385">
    <property type="entry name" value="Glyco_hydro_77"/>
</dbReference>
<keyword evidence="6 10" id="KW-0808">Transferase</keyword>
<sequence length="675" mass="72906">MADALHALAEEAGLHIRWEDFKGRPQEVSQETLRRVLAAMGLPADGESDVADSRARLREEAGSGLSFLTTEVGQSTLLPPAFVDHAVAVLRHEHGGRREMRLAPTAGGMALPPILEPGYHGLEIGDHHITLAVAPAHGVRIEDLARGRDVFGLAAQIYSLPPRDGEEFGDFGSLAAYAEAAGHAGADAVAMSPTHALFAADASRFSPYSPSTRLFHNVLYADPTPLFGPLDDLPAPEAPPRAELVDWSAGARIKLARLRALYERFEQAGDVRLRGDFAAFRAEGGSLLELHARYEALHARHGGGGFHDWPQAFRDPASPEVEAFCRENVREVAFHAFLQWLAERALADAQRRAKGAGMAIGLVADLAVGMDGGGSHVWSRREDVLDGLSIGAPPDLLGPTGQDWGLTNFSPRALQATGFAPFLATLRAALRCGGGVRIDHAMGLRRLWVVPEGMTPHDGCYISYPEEDMLRLVALESHRSGGLVIGEDLGTVPPGFRPKLDRAGVLGMRVLWFERGAHGAYTPPADYARHAASMTTTHDLPTVAGWWRGNDVDWRKRVGHGDADFHETQHAERETDRGKLWDAFVEAGTAEGAPPAMEDTDAVVDAALGFVAKTASNLAIVPAEDLHGLVEQPNLPGTLDEHPNWRRRLPPDALDDPAARRRMALLAKARPRGTE</sequence>
<keyword evidence="7 10" id="KW-0119">Carbohydrate metabolism</keyword>
<evidence type="ECO:0000256" key="5">
    <source>
        <dbReference type="ARBA" id="ARBA00022676"/>
    </source>
</evidence>
<keyword evidence="5 10" id="KW-0328">Glycosyltransferase</keyword>
<dbReference type="EC" id="2.4.1.25" evidence="3 10"/>
<dbReference type="InterPro" id="IPR017853">
    <property type="entry name" value="GH"/>
</dbReference>
<dbReference type="Gene3D" id="3.20.20.80">
    <property type="entry name" value="Glycosidases"/>
    <property type="match status" value="1"/>
</dbReference>
<dbReference type="GO" id="GO:0004134">
    <property type="term" value="F:4-alpha-glucanotransferase activity"/>
    <property type="evidence" value="ECO:0007669"/>
    <property type="project" value="UniProtKB-EC"/>
</dbReference>
<evidence type="ECO:0000313" key="12">
    <source>
        <dbReference type="EMBL" id="GGK31272.1"/>
    </source>
</evidence>
<dbReference type="PANTHER" id="PTHR32438:SF5">
    <property type="entry name" value="4-ALPHA-GLUCANOTRANSFERASE DPE1, CHLOROPLASTIC_AMYLOPLASTIC"/>
    <property type="match status" value="1"/>
</dbReference>
<dbReference type="AlphaFoldDB" id="A0A917Q8C3"/>
<evidence type="ECO:0000256" key="11">
    <source>
        <dbReference type="SAM" id="MobiDB-lite"/>
    </source>
</evidence>
<evidence type="ECO:0000256" key="3">
    <source>
        <dbReference type="ARBA" id="ARBA00012560"/>
    </source>
</evidence>
<dbReference type="Pfam" id="PF02446">
    <property type="entry name" value="Glyco_hydro_77"/>
    <property type="match status" value="1"/>
</dbReference>
<proteinExistence type="inferred from homology"/>
<dbReference type="RefSeq" id="WP_188911711.1">
    <property type="nucleotide sequence ID" value="NZ_BMMF01000004.1"/>
</dbReference>